<reference evidence="2 3" key="1">
    <citation type="submission" date="2020-12" db="EMBL/GenBank/DDBJ databases">
        <title>Aureibaculum luteum sp. nov. and Aureibaculum flavum sp. nov., novel members of the family Flavobacteriaceae isolated from Antarctic intertidal sediments.</title>
        <authorList>
            <person name="He X."/>
            <person name="Zhang X."/>
        </authorList>
    </citation>
    <scope>NUCLEOTIDE SEQUENCE [LARGE SCALE GENOMIC DNA]</scope>
    <source>
        <strain evidence="2 3">A20</strain>
    </source>
</reference>
<feature type="chain" id="PRO_5045564071" description="DUF4369 domain-containing protein" evidence="1">
    <location>
        <begin position="20"/>
        <end position="210"/>
    </location>
</feature>
<organism evidence="2 3">
    <name type="scientific">Aureibaculum flavum</name>
    <dbReference type="NCBI Taxonomy" id="2795986"/>
    <lineage>
        <taxon>Bacteria</taxon>
        <taxon>Pseudomonadati</taxon>
        <taxon>Bacteroidota</taxon>
        <taxon>Flavobacteriia</taxon>
        <taxon>Flavobacteriales</taxon>
        <taxon>Flavobacteriaceae</taxon>
        <taxon>Aureibaculum</taxon>
    </lineage>
</organism>
<dbReference type="RefSeq" id="WP_198842943.1">
    <property type="nucleotide sequence ID" value="NZ_JAEHFJ010000014.1"/>
</dbReference>
<dbReference type="EMBL" id="JAEHFJ010000014">
    <property type="protein sequence ID" value="MBJ2176347.1"/>
    <property type="molecule type" value="Genomic_DNA"/>
</dbReference>
<evidence type="ECO:0000313" key="3">
    <source>
        <dbReference type="Proteomes" id="UP000623301"/>
    </source>
</evidence>
<sequence length="210" mass="23615">MIRIIFLMFLFLITKSINAQKGDTVLYFKNGDTISGYGRLKGAEFIKFKKDKKGGYKTISFNNLNKADVKIKDTIISYKLFPITKKNGKAKTPSVIGLFESGSVNLYVKGDIKRIAYFTQQLGGTGLTFGGTTDSIIHYFLRKETEPKAVHIGSSYFGNEHLLKSTENIFSECPDLLENILKESSVDTSIYEIIEKYNTSCKQLTNNAEK</sequence>
<comment type="caution">
    <text evidence="2">The sequence shown here is derived from an EMBL/GenBank/DDBJ whole genome shotgun (WGS) entry which is preliminary data.</text>
</comment>
<evidence type="ECO:0000256" key="1">
    <source>
        <dbReference type="SAM" id="SignalP"/>
    </source>
</evidence>
<proteinExistence type="predicted"/>
<dbReference type="Proteomes" id="UP000623301">
    <property type="component" value="Unassembled WGS sequence"/>
</dbReference>
<evidence type="ECO:0008006" key="4">
    <source>
        <dbReference type="Google" id="ProtNLM"/>
    </source>
</evidence>
<accession>A0ABS0WWM4</accession>
<keyword evidence="3" id="KW-1185">Reference proteome</keyword>
<protein>
    <recommendedName>
        <fullName evidence="4">DUF4369 domain-containing protein</fullName>
    </recommendedName>
</protein>
<keyword evidence="1" id="KW-0732">Signal</keyword>
<gene>
    <name evidence="2" type="ORF">JBL43_18995</name>
</gene>
<feature type="signal peptide" evidence="1">
    <location>
        <begin position="1"/>
        <end position="19"/>
    </location>
</feature>
<name>A0ABS0WWM4_9FLAO</name>
<evidence type="ECO:0000313" key="2">
    <source>
        <dbReference type="EMBL" id="MBJ2176347.1"/>
    </source>
</evidence>